<feature type="transmembrane region" description="Helical" evidence="3">
    <location>
        <begin position="86"/>
        <end position="108"/>
    </location>
</feature>
<keyword evidence="6" id="KW-1185">Reference proteome</keyword>
<feature type="transmembrane region" description="Helical" evidence="3">
    <location>
        <begin position="146"/>
        <end position="167"/>
    </location>
</feature>
<gene>
    <name evidence="5" type="ORF">FLB61_09215</name>
</gene>
<accession>A0ABS7L878</accession>
<dbReference type="Gene3D" id="3.40.630.190">
    <property type="entry name" value="LCP protein"/>
    <property type="match status" value="1"/>
</dbReference>
<dbReference type="InterPro" id="IPR004474">
    <property type="entry name" value="LytR_CpsA_psr"/>
</dbReference>
<organism evidence="5 6">
    <name type="scientific">Sellimonas caecigallum</name>
    <dbReference type="NCBI Taxonomy" id="2592333"/>
    <lineage>
        <taxon>Bacteria</taxon>
        <taxon>Bacillati</taxon>
        <taxon>Bacillota</taxon>
        <taxon>Clostridia</taxon>
        <taxon>Lachnospirales</taxon>
        <taxon>Lachnospiraceae</taxon>
        <taxon>Sellimonas</taxon>
    </lineage>
</organism>
<dbReference type="RefSeq" id="WP_221919954.1">
    <property type="nucleotide sequence ID" value="NZ_CP173660.1"/>
</dbReference>
<evidence type="ECO:0000313" key="5">
    <source>
        <dbReference type="EMBL" id="MBY0759259.1"/>
    </source>
</evidence>
<dbReference type="Proteomes" id="UP000779049">
    <property type="component" value="Unassembled WGS sequence"/>
</dbReference>
<name>A0ABS7L878_9FIRM</name>
<dbReference type="Gene3D" id="3.40.190.10">
    <property type="entry name" value="Periplasmic binding protein-like II"/>
    <property type="match status" value="1"/>
</dbReference>
<protein>
    <submittedName>
        <fullName evidence="5">LytR family transcriptional regulator</fullName>
    </submittedName>
</protein>
<evidence type="ECO:0000256" key="1">
    <source>
        <dbReference type="ARBA" id="ARBA00006068"/>
    </source>
</evidence>
<evidence type="ECO:0000259" key="4">
    <source>
        <dbReference type="Pfam" id="PF03816"/>
    </source>
</evidence>
<dbReference type="Pfam" id="PF03816">
    <property type="entry name" value="LytR_cpsA_psr"/>
    <property type="match status" value="1"/>
</dbReference>
<sequence length="570" mass="63640">MAQRENGNNRREEYRRIRSQQSKARGGGRRQSDPDYNLEERQKYRKKSFKKAEDMQDTEGNIRQTRPKADRAKAGRRKERKAERAGIARGMVFFAIQMLASFALMGVLCWLDILIMKYLLIIAGVLLLLLGITLVSQLAVRGKAKIIGKVFSLLVSVTLIIGSFYLYKTGGALLHMTRGTTEIHKMVVVVRENDKAQELSDVSDYTFGVEYARNVSNTERTIENVNKELKKHIATKKYDEMGTLAKALIDEEIDVIIYDSNYNDVMNQAVEGFTEKTRILYRYNIEENTQDTTLNVPVQSEPFSVYLSGIDTYGDVATQSRSDVNIIATVNPKSRQILLVTTPRDYYVPIPGISGGMPDKLTHAGQYGVDVSIDTLEELYQVEIPFYARLNFTSFVNIIDILGGVDVNSELAFTTGTDAGAIVEIKQGINHLDGKEALAFARERHALDDGDNQRGKNQEALITAIIQKMIAPSMIVKATDILAEMSDSVETNMSMKQIRALIKQQLQNGSDWQIYSVAADGMPDRRECYSIAGTPYVTVPNEETVAQIGGLINRVEAGEILEGSVKAEGK</sequence>
<evidence type="ECO:0000313" key="6">
    <source>
        <dbReference type="Proteomes" id="UP000779049"/>
    </source>
</evidence>
<feature type="region of interest" description="Disordered" evidence="2">
    <location>
        <begin position="1"/>
        <end position="81"/>
    </location>
</feature>
<keyword evidence="3" id="KW-1133">Transmembrane helix</keyword>
<dbReference type="EMBL" id="VIRV01000013">
    <property type="protein sequence ID" value="MBY0759259.1"/>
    <property type="molecule type" value="Genomic_DNA"/>
</dbReference>
<dbReference type="InterPro" id="IPR050922">
    <property type="entry name" value="LytR/CpsA/Psr_CW_biosynth"/>
</dbReference>
<comment type="similarity">
    <text evidence="1">Belongs to the LytR/CpsA/Psr (LCP) family.</text>
</comment>
<feature type="domain" description="Cell envelope-related transcriptional attenuator" evidence="4">
    <location>
        <begin position="321"/>
        <end position="470"/>
    </location>
</feature>
<evidence type="ECO:0000256" key="2">
    <source>
        <dbReference type="SAM" id="MobiDB-lite"/>
    </source>
</evidence>
<feature type="transmembrane region" description="Helical" evidence="3">
    <location>
        <begin position="114"/>
        <end position="134"/>
    </location>
</feature>
<feature type="compositionally biased region" description="Basic and acidic residues" evidence="2">
    <location>
        <begin position="30"/>
        <end position="42"/>
    </location>
</feature>
<evidence type="ECO:0000256" key="3">
    <source>
        <dbReference type="SAM" id="Phobius"/>
    </source>
</evidence>
<keyword evidence="3" id="KW-0472">Membrane</keyword>
<dbReference type="NCBIfam" id="TIGR00350">
    <property type="entry name" value="lytR_cpsA_psr"/>
    <property type="match status" value="1"/>
</dbReference>
<proteinExistence type="inferred from homology"/>
<feature type="compositionally biased region" description="Basic and acidic residues" evidence="2">
    <location>
        <begin position="7"/>
        <end position="16"/>
    </location>
</feature>
<comment type="caution">
    <text evidence="5">The sequence shown here is derived from an EMBL/GenBank/DDBJ whole genome shotgun (WGS) entry which is preliminary data.</text>
</comment>
<reference evidence="5 6" key="1">
    <citation type="journal article" date="2020" name="New Microbes New Infect">
        <title>Sellimonas caecigallum sp. nov., description and genome sequence of a new member of the Sellimonas genus isolated from the cecum of feral chicken.</title>
        <authorList>
            <person name="Wongkuna S."/>
            <person name="Ghimire S."/>
            <person name="Antony L."/>
            <person name="Chankhamhaengdecha S."/>
            <person name="Janvilisri T."/>
            <person name="Scaria J."/>
        </authorList>
    </citation>
    <scope>NUCLEOTIDE SEQUENCE [LARGE SCALE GENOMIC DNA]</scope>
    <source>
        <strain evidence="5 6">SW451</strain>
    </source>
</reference>
<dbReference type="PANTHER" id="PTHR33392">
    <property type="entry name" value="POLYISOPRENYL-TEICHOIC ACID--PEPTIDOGLYCAN TEICHOIC ACID TRANSFERASE TAGU"/>
    <property type="match status" value="1"/>
</dbReference>
<keyword evidence="3" id="KW-0812">Transmembrane</keyword>
<dbReference type="PANTHER" id="PTHR33392:SF6">
    <property type="entry name" value="POLYISOPRENYL-TEICHOIC ACID--PEPTIDOGLYCAN TEICHOIC ACID TRANSFERASE TAGU"/>
    <property type="match status" value="1"/>
</dbReference>